<feature type="domain" description="Luciferase-like" evidence="4">
    <location>
        <begin position="209"/>
        <end position="483"/>
    </location>
</feature>
<evidence type="ECO:0000259" key="4">
    <source>
        <dbReference type="Pfam" id="PF00296"/>
    </source>
</evidence>
<evidence type="ECO:0000256" key="3">
    <source>
        <dbReference type="SAM" id="MobiDB-lite"/>
    </source>
</evidence>
<dbReference type="GO" id="GO:0016705">
    <property type="term" value="F:oxidoreductase activity, acting on paired donors, with incorporation or reduction of molecular oxygen"/>
    <property type="evidence" value="ECO:0007669"/>
    <property type="project" value="InterPro"/>
</dbReference>
<dbReference type="GO" id="GO:0005829">
    <property type="term" value="C:cytosol"/>
    <property type="evidence" value="ECO:0007669"/>
    <property type="project" value="TreeGrafter"/>
</dbReference>
<proteinExistence type="predicted"/>
<evidence type="ECO:0000313" key="5">
    <source>
        <dbReference type="EMBL" id="TDC49991.1"/>
    </source>
</evidence>
<dbReference type="Pfam" id="PF00296">
    <property type="entry name" value="Bac_luciferase"/>
    <property type="match status" value="1"/>
</dbReference>
<dbReference type="InterPro" id="IPR036661">
    <property type="entry name" value="Luciferase-like_sf"/>
</dbReference>
<dbReference type="InterPro" id="IPR011251">
    <property type="entry name" value="Luciferase-like_dom"/>
</dbReference>
<dbReference type="Gene3D" id="3.20.20.30">
    <property type="entry name" value="Luciferase-like domain"/>
    <property type="match status" value="1"/>
</dbReference>
<feature type="compositionally biased region" description="Basic residues" evidence="3">
    <location>
        <begin position="1"/>
        <end position="49"/>
    </location>
</feature>
<dbReference type="InterPro" id="IPR050766">
    <property type="entry name" value="Bact_Lucif_Oxidored"/>
</dbReference>
<dbReference type="GO" id="GO:0004497">
    <property type="term" value="F:monooxygenase activity"/>
    <property type="evidence" value="ECO:0007669"/>
    <property type="project" value="UniProtKB-KW"/>
</dbReference>
<keyword evidence="6" id="KW-1185">Reference proteome</keyword>
<evidence type="ECO:0000256" key="2">
    <source>
        <dbReference type="ARBA" id="ARBA00023033"/>
    </source>
</evidence>
<feature type="compositionally biased region" description="Basic residues" evidence="3">
    <location>
        <begin position="106"/>
        <end position="136"/>
    </location>
</feature>
<dbReference type="EMBL" id="SMKL01000035">
    <property type="protein sequence ID" value="TDC49991.1"/>
    <property type="molecule type" value="Genomic_DNA"/>
</dbReference>
<dbReference type="SUPFAM" id="SSF51679">
    <property type="entry name" value="Bacterial luciferase-like"/>
    <property type="match status" value="1"/>
</dbReference>
<sequence>MRPARAARGRPRPPRRPRGAVRLPGRRRRGLLVRARRRASRPGGHRPRAAHAPGQGGRARRRLGRAAGLPGRRDRPAADGRRRAGRAAELVAPGRADQRRPGPALRARRQGRDHPRSRRRPRRRRPRRHHDRRRRPPAQPGRLVAVRRPPPGRRRHRHLPARTRDRPRRRTAARPAGRAVPDPGRTREAVRIGLHYSFQVGPDESGRLVVERGLRDIAAADARGFSSVVFAEHHFLDDGWLPRPMLLASAAAAVTSRMRIGTDVVILALHHPVAVAEEAAVLDLMSGGRAILGVGLGWVEAEFDGFGVPFRRRARIYQESLGLVRRLLAGEVVDGDGHYTFRGARVRPLPVNPEGVPLWMGALEDPGVRRAAAGGDAWVMPPGHPIDRLRRQLALFRETREEAGLAPATEQPLRREAFVAQTDERAWEQFAPGIRHEYGTVYRPLHPTYPDDDSLDNLRRWADGRFLIGSPETVAADLRRYEDELGATECLVRFQLPGVGEEAVADALDGFADTISLLDDA</sequence>
<keyword evidence="2" id="KW-0503">Monooxygenase</keyword>
<dbReference type="PANTHER" id="PTHR30137">
    <property type="entry name" value="LUCIFERASE-LIKE MONOOXYGENASE"/>
    <property type="match status" value="1"/>
</dbReference>
<dbReference type="Proteomes" id="UP000295621">
    <property type="component" value="Unassembled WGS sequence"/>
</dbReference>
<protein>
    <submittedName>
        <fullName evidence="5">LLM class flavin-dependent oxidoreductase</fullName>
    </submittedName>
</protein>
<gene>
    <name evidence="5" type="ORF">E1212_16335</name>
</gene>
<name>A0A4R4RK50_9ACTN</name>
<reference evidence="5 6" key="1">
    <citation type="submission" date="2019-02" db="EMBL/GenBank/DDBJ databases">
        <title>Draft genome sequences of novel Actinobacteria.</title>
        <authorList>
            <person name="Sahin N."/>
            <person name="Ay H."/>
            <person name="Saygin H."/>
        </authorList>
    </citation>
    <scope>NUCLEOTIDE SEQUENCE [LARGE SCALE GENOMIC DNA]</scope>
    <source>
        <strain evidence="5 6">KC603</strain>
    </source>
</reference>
<dbReference type="AlphaFoldDB" id="A0A4R4RK50"/>
<organism evidence="5 6">
    <name type="scientific">Jiangella ureilytica</name>
    <dbReference type="NCBI Taxonomy" id="2530374"/>
    <lineage>
        <taxon>Bacteria</taxon>
        <taxon>Bacillati</taxon>
        <taxon>Actinomycetota</taxon>
        <taxon>Actinomycetes</taxon>
        <taxon>Jiangellales</taxon>
        <taxon>Jiangellaceae</taxon>
        <taxon>Jiangella</taxon>
    </lineage>
</organism>
<feature type="compositionally biased region" description="Basic and acidic residues" evidence="3">
    <location>
        <begin position="71"/>
        <end position="82"/>
    </location>
</feature>
<keyword evidence="1" id="KW-0560">Oxidoreductase</keyword>
<evidence type="ECO:0000256" key="1">
    <source>
        <dbReference type="ARBA" id="ARBA00023002"/>
    </source>
</evidence>
<dbReference type="OrthoDB" id="5169673at2"/>
<feature type="region of interest" description="Disordered" evidence="3">
    <location>
        <begin position="1"/>
        <end position="185"/>
    </location>
</feature>
<accession>A0A4R4RK50</accession>
<evidence type="ECO:0000313" key="6">
    <source>
        <dbReference type="Proteomes" id="UP000295621"/>
    </source>
</evidence>
<feature type="compositionally biased region" description="Basic residues" evidence="3">
    <location>
        <begin position="150"/>
        <end position="172"/>
    </location>
</feature>
<comment type="caution">
    <text evidence="5">The sequence shown here is derived from an EMBL/GenBank/DDBJ whole genome shotgun (WGS) entry which is preliminary data.</text>
</comment>
<dbReference type="PANTHER" id="PTHR30137:SF8">
    <property type="entry name" value="BLR5498 PROTEIN"/>
    <property type="match status" value="1"/>
</dbReference>